<sequence length="542" mass="63305">MPPKKQRKMSDSPDAMQNETFNQTVEKLRTLCEENEEQKKKITGELQNIEEKYSLKLSTEVKVVNDSVHGHIELHPLLVKIIDTPQFQRLRHIKQLGGAYWVFPGASHNRFEHSIGVAYLAGCMVKSLQEKQPELHITNRDILCVTIAGLCHDLGHGPFSHLFDKKFIPAVQSDAKWKHEDASVNMFRHMVKENNLEPLMVSYGLDMENDLTFIAELIKGVDTKEKDVQTPVNNNCRKLSQPLKVCLFLQWPADCGKNQAKGRTEDKAFLYEIVANKRNSIDVDKWDYFARDCHYLGISKSFDHQRLLKFARVCKVEMDDGSNNAEKLSICYRDKEQNNIYDMFRTRYTLHRQAYQHKTVNIIEIMITEALVEADGHFKISKAKDNMEDYTKLTDHILEKIVYPDFGMDKKLEDARKKVNKILKRDLPKFLGEAKLDKRKFSEVEDQWTTAVVDSKNLNVMDFVLDEVHMDHSMKGNNPMNNVYFYSKHDPNKAFLKSDQMFLPTTFYERLFRVYYKGPEKKVKEAQLFFETWRSNYFSTNV</sequence>
<dbReference type="GeneID" id="122143676"/>
<accession>A0A9Q9XY69</accession>
<dbReference type="GO" id="GO:0006203">
    <property type="term" value="P:dGTP catabolic process"/>
    <property type="evidence" value="ECO:0007669"/>
    <property type="project" value="TreeGrafter"/>
</dbReference>
<name>A0A9Q9XY69_CYPCA</name>
<evidence type="ECO:0000256" key="1">
    <source>
        <dbReference type="ARBA" id="ARBA00005776"/>
    </source>
</evidence>
<dbReference type="GO" id="GO:0008832">
    <property type="term" value="F:dGTPase activity"/>
    <property type="evidence" value="ECO:0007669"/>
    <property type="project" value="TreeGrafter"/>
</dbReference>
<organism evidence="4">
    <name type="scientific">Cyprinus carpio</name>
    <name type="common">Common carp</name>
    <dbReference type="NCBI Taxonomy" id="7962"/>
    <lineage>
        <taxon>Eukaryota</taxon>
        <taxon>Metazoa</taxon>
        <taxon>Chordata</taxon>
        <taxon>Craniata</taxon>
        <taxon>Vertebrata</taxon>
        <taxon>Euteleostomi</taxon>
        <taxon>Actinopterygii</taxon>
        <taxon>Neopterygii</taxon>
        <taxon>Teleostei</taxon>
        <taxon>Ostariophysi</taxon>
        <taxon>Cypriniformes</taxon>
        <taxon>Cyprinidae</taxon>
        <taxon>Cyprininae</taxon>
        <taxon>Cyprinus</taxon>
    </lineage>
</organism>
<feature type="region of interest" description="Disordered" evidence="2">
    <location>
        <begin position="1"/>
        <end position="21"/>
    </location>
</feature>
<reference evidence="4" key="1">
    <citation type="submission" date="2025-08" db="UniProtKB">
        <authorList>
            <consortium name="RefSeq"/>
        </authorList>
    </citation>
    <scope>IDENTIFICATION</scope>
    <source>
        <tissue evidence="4">Muscle</tissue>
    </source>
</reference>
<evidence type="ECO:0000313" key="4">
    <source>
        <dbReference type="RefSeq" id="XP_042610189.1"/>
    </source>
</evidence>
<evidence type="ECO:0000256" key="2">
    <source>
        <dbReference type="SAM" id="MobiDB-lite"/>
    </source>
</evidence>
<proteinExistence type="inferred from homology"/>
<gene>
    <name evidence="4" type="primary">LOC122143676</name>
</gene>
<dbReference type="InterPro" id="IPR050135">
    <property type="entry name" value="dGTPase-like"/>
</dbReference>
<dbReference type="InterPro" id="IPR006674">
    <property type="entry name" value="HD_domain"/>
</dbReference>
<dbReference type="Pfam" id="PF01966">
    <property type="entry name" value="HD"/>
    <property type="match status" value="1"/>
</dbReference>
<feature type="domain" description="HD/PDEase" evidence="3">
    <location>
        <begin position="106"/>
        <end position="298"/>
    </location>
</feature>
<comment type="similarity">
    <text evidence="1">Belongs to the SAMHD1 family.</text>
</comment>
<dbReference type="PANTHER" id="PTHR11373:SF4">
    <property type="entry name" value="DEOXYNUCLEOSIDE TRIPHOSPHATE TRIPHOSPHOHYDROLASE SAMHD1"/>
    <property type="match status" value="1"/>
</dbReference>
<dbReference type="RefSeq" id="XP_042610189.1">
    <property type="nucleotide sequence ID" value="XM_042754255.1"/>
</dbReference>
<dbReference type="SMART" id="SM00471">
    <property type="entry name" value="HDc"/>
    <property type="match status" value="1"/>
</dbReference>
<dbReference type="AlphaFoldDB" id="A0A9Q9XY69"/>
<dbReference type="KEGG" id="ccar:122143676"/>
<dbReference type="CDD" id="cd00077">
    <property type="entry name" value="HDc"/>
    <property type="match status" value="1"/>
</dbReference>
<protein>
    <submittedName>
        <fullName evidence="4">Deoxynucleoside triphosphate triphosphohydrolase SAMHD1-like</fullName>
    </submittedName>
</protein>
<dbReference type="GO" id="GO:0045088">
    <property type="term" value="P:regulation of innate immune response"/>
    <property type="evidence" value="ECO:0007669"/>
    <property type="project" value="TreeGrafter"/>
</dbReference>
<dbReference type="Proteomes" id="UP001155660">
    <property type="component" value="Unplaced"/>
</dbReference>
<dbReference type="OrthoDB" id="9991235at2759"/>
<dbReference type="GO" id="GO:0051607">
    <property type="term" value="P:defense response to virus"/>
    <property type="evidence" value="ECO:0007669"/>
    <property type="project" value="TreeGrafter"/>
</dbReference>
<dbReference type="PANTHER" id="PTHR11373">
    <property type="entry name" value="DEOXYNUCLEOSIDE TRIPHOSPHATE TRIPHOSPHOHYDROLASE"/>
    <property type="match status" value="1"/>
</dbReference>
<evidence type="ECO:0000259" key="3">
    <source>
        <dbReference type="SMART" id="SM00471"/>
    </source>
</evidence>
<dbReference type="GO" id="GO:0005634">
    <property type="term" value="C:nucleus"/>
    <property type="evidence" value="ECO:0007669"/>
    <property type="project" value="TreeGrafter"/>
</dbReference>
<dbReference type="InterPro" id="IPR003607">
    <property type="entry name" value="HD/PDEase_dom"/>
</dbReference>